<sequence>MAVKYLITLTIVLLLGVVCARDLNLASKLKVDPGIFISLKTLRRLEAETKKNGTEGSVILNTTPADNLDKVDDSVEINISTTNTPDYENNTTSKDLNELDETNETTSHDVVENQTDIPLDSNDTNTDAGIDKPVTSIPNVSETTKNPDKNQQSFQVHQNIQWNVPQFPYGTDQGYYQQNPYQQMSFGDVNNPQTLGYLNMNRVLFNQQLPYSPNPEASNPDQHHQQTFLGQYHYPVINRASNRQMNLISLNPISMPLPYQQMYQPVGRN</sequence>
<feature type="signal peptide" evidence="2">
    <location>
        <begin position="1"/>
        <end position="20"/>
    </location>
</feature>
<evidence type="ECO:0000313" key="3">
    <source>
        <dbReference type="EMBL" id="KPI93112.1"/>
    </source>
</evidence>
<dbReference type="AlphaFoldDB" id="A0A194PIG9"/>
<organism evidence="3 4">
    <name type="scientific">Papilio xuthus</name>
    <name type="common">Asian swallowtail butterfly</name>
    <dbReference type="NCBI Taxonomy" id="66420"/>
    <lineage>
        <taxon>Eukaryota</taxon>
        <taxon>Metazoa</taxon>
        <taxon>Ecdysozoa</taxon>
        <taxon>Arthropoda</taxon>
        <taxon>Hexapoda</taxon>
        <taxon>Insecta</taxon>
        <taxon>Pterygota</taxon>
        <taxon>Neoptera</taxon>
        <taxon>Endopterygota</taxon>
        <taxon>Lepidoptera</taxon>
        <taxon>Glossata</taxon>
        <taxon>Ditrysia</taxon>
        <taxon>Papilionoidea</taxon>
        <taxon>Papilionidae</taxon>
        <taxon>Papilioninae</taxon>
        <taxon>Papilio</taxon>
    </lineage>
</organism>
<dbReference type="EMBL" id="KQ459603">
    <property type="protein sequence ID" value="KPI93112.1"/>
    <property type="molecule type" value="Genomic_DNA"/>
</dbReference>
<evidence type="ECO:0000256" key="2">
    <source>
        <dbReference type="SAM" id="SignalP"/>
    </source>
</evidence>
<feature type="compositionally biased region" description="Polar residues" evidence="1">
    <location>
        <begin position="114"/>
        <end position="127"/>
    </location>
</feature>
<feature type="chain" id="PRO_5008263271" evidence="2">
    <location>
        <begin position="21"/>
        <end position="269"/>
    </location>
</feature>
<gene>
    <name evidence="3" type="ORF">RR46_14333</name>
</gene>
<keyword evidence="2" id="KW-0732">Signal</keyword>
<evidence type="ECO:0000256" key="1">
    <source>
        <dbReference type="SAM" id="MobiDB-lite"/>
    </source>
</evidence>
<dbReference type="Proteomes" id="UP000053268">
    <property type="component" value="Unassembled WGS sequence"/>
</dbReference>
<evidence type="ECO:0000313" key="4">
    <source>
        <dbReference type="Proteomes" id="UP000053268"/>
    </source>
</evidence>
<feature type="region of interest" description="Disordered" evidence="1">
    <location>
        <begin position="114"/>
        <end position="151"/>
    </location>
</feature>
<keyword evidence="4" id="KW-1185">Reference proteome</keyword>
<reference evidence="3 4" key="1">
    <citation type="journal article" date="2015" name="Nat. Commun.">
        <title>Outbred genome sequencing and CRISPR/Cas9 gene editing in butterflies.</title>
        <authorList>
            <person name="Li X."/>
            <person name="Fan D."/>
            <person name="Zhang W."/>
            <person name="Liu G."/>
            <person name="Zhang L."/>
            <person name="Zhao L."/>
            <person name="Fang X."/>
            <person name="Chen L."/>
            <person name="Dong Y."/>
            <person name="Chen Y."/>
            <person name="Ding Y."/>
            <person name="Zhao R."/>
            <person name="Feng M."/>
            <person name="Zhu Y."/>
            <person name="Feng Y."/>
            <person name="Jiang X."/>
            <person name="Zhu D."/>
            <person name="Xiang H."/>
            <person name="Feng X."/>
            <person name="Li S."/>
            <person name="Wang J."/>
            <person name="Zhang G."/>
            <person name="Kronforst M.R."/>
            <person name="Wang W."/>
        </authorList>
    </citation>
    <scope>NUCLEOTIDE SEQUENCE [LARGE SCALE GENOMIC DNA]</scope>
    <source>
        <strain evidence="3">Ya'a_city_454_Px</strain>
        <tissue evidence="3">Whole body</tissue>
    </source>
</reference>
<protein>
    <submittedName>
        <fullName evidence="3">Uncharacterized protein</fullName>
    </submittedName>
</protein>
<accession>A0A194PIG9</accession>
<proteinExistence type="predicted"/>
<name>A0A194PIG9_PAPXU</name>
<feature type="compositionally biased region" description="Polar residues" evidence="1">
    <location>
        <begin position="136"/>
        <end position="151"/>
    </location>
</feature>